<keyword evidence="3" id="KW-1133">Transmembrane helix</keyword>
<evidence type="ECO:0000313" key="5">
    <source>
        <dbReference type="Proteomes" id="UP001220530"/>
    </source>
</evidence>
<reference evidence="4 5" key="1">
    <citation type="submission" date="2023-02" db="EMBL/GenBank/DDBJ databases">
        <title>Devosia algicola sp. nov., isolated from the phycosphere of marine algae.</title>
        <authorList>
            <person name="Kim J.M."/>
            <person name="Lee J.K."/>
            <person name="Choi B.J."/>
            <person name="Bayburt H."/>
            <person name="Jeon C.O."/>
        </authorList>
    </citation>
    <scope>NUCLEOTIDE SEQUENCE [LARGE SCALE GENOMIC DNA]</scope>
    <source>
        <strain evidence="4 5">G20-9</strain>
    </source>
</reference>
<keyword evidence="1" id="KW-0175">Coiled coil</keyword>
<keyword evidence="3" id="KW-0812">Transmembrane</keyword>
<name>A0ABY7YS74_9HYPH</name>
<feature type="coiled-coil region" evidence="1">
    <location>
        <begin position="107"/>
        <end position="134"/>
    </location>
</feature>
<keyword evidence="3" id="KW-0472">Membrane</keyword>
<evidence type="ECO:0000256" key="3">
    <source>
        <dbReference type="SAM" id="Phobius"/>
    </source>
</evidence>
<dbReference type="Proteomes" id="UP001220530">
    <property type="component" value="Chromosome"/>
</dbReference>
<feature type="transmembrane region" description="Helical" evidence="3">
    <location>
        <begin position="6"/>
        <end position="28"/>
    </location>
</feature>
<sequence>MGIENIMYFALGLLVAGLVALIIMPAVWKRAVRLTKRRIEAATPITLAEFRADKDQLRAEFALATRRLEMTIESLRARLAAQLGDANQSLSDAGALREERDELLELLTAHQTRQSELETDIAELQAQVAQLTEELRVRQTGDAELASQAALTLGESEPLTGIYAPDVERILATLDKERQRSSFLEDQAHALLSRLEAADQQGAEANAAIAEMRSAMAGQGDQALKATQNLVSAEARIASAENRLNAILAETKDIVDTSTQPVDLAPADIVDQDQRLEHLRQQVFAVQNSIEQDWVIGHADQQLLRQSLSDIATNVITLVQDGDIKKSAPHTGEVSLFDRVQQFADDELNVETLQPKTAHFPKPANSASKASDRVAARREISGR</sequence>
<proteinExistence type="predicted"/>
<feature type="compositionally biased region" description="Basic and acidic residues" evidence="2">
    <location>
        <begin position="370"/>
        <end position="383"/>
    </location>
</feature>
<organism evidence="4 5">
    <name type="scientific">Devosia algicola</name>
    <dbReference type="NCBI Taxonomy" id="3026418"/>
    <lineage>
        <taxon>Bacteria</taxon>
        <taxon>Pseudomonadati</taxon>
        <taxon>Pseudomonadota</taxon>
        <taxon>Alphaproteobacteria</taxon>
        <taxon>Hyphomicrobiales</taxon>
        <taxon>Devosiaceae</taxon>
        <taxon>Devosia</taxon>
    </lineage>
</organism>
<keyword evidence="5" id="KW-1185">Reference proteome</keyword>
<feature type="coiled-coil region" evidence="1">
    <location>
        <begin position="223"/>
        <end position="250"/>
    </location>
</feature>
<evidence type="ECO:0000256" key="1">
    <source>
        <dbReference type="SAM" id="Coils"/>
    </source>
</evidence>
<gene>
    <name evidence="4" type="ORF">PSQ19_09570</name>
</gene>
<evidence type="ECO:0000313" key="4">
    <source>
        <dbReference type="EMBL" id="WDR04206.1"/>
    </source>
</evidence>
<dbReference type="RefSeq" id="WP_282220589.1">
    <property type="nucleotide sequence ID" value="NZ_CP118246.1"/>
</dbReference>
<protein>
    <submittedName>
        <fullName evidence="4">Uncharacterized protein</fullName>
    </submittedName>
</protein>
<feature type="region of interest" description="Disordered" evidence="2">
    <location>
        <begin position="354"/>
        <end position="383"/>
    </location>
</feature>
<evidence type="ECO:0000256" key="2">
    <source>
        <dbReference type="SAM" id="MobiDB-lite"/>
    </source>
</evidence>
<accession>A0ABY7YS74</accession>
<dbReference type="EMBL" id="CP118246">
    <property type="protein sequence ID" value="WDR04206.1"/>
    <property type="molecule type" value="Genomic_DNA"/>
</dbReference>